<dbReference type="VEuPathDB" id="VectorBase:AMEM006567"/>
<dbReference type="InterPro" id="IPR011993">
    <property type="entry name" value="PH-like_dom_sf"/>
</dbReference>
<dbReference type="Proteomes" id="UP000075903">
    <property type="component" value="Unassembled WGS sequence"/>
</dbReference>
<reference evidence="3" key="1">
    <citation type="submission" date="2020-05" db="UniProtKB">
        <authorList>
            <consortium name="EnsemblMetazoa"/>
        </authorList>
    </citation>
    <scope>IDENTIFICATION</scope>
    <source>
        <strain evidence="3">MAF</strain>
    </source>
</reference>
<dbReference type="CDD" id="cd13248">
    <property type="entry name" value="PH_PEPP1_2_3"/>
    <property type="match status" value="1"/>
</dbReference>
<feature type="compositionally biased region" description="Polar residues" evidence="1">
    <location>
        <begin position="344"/>
        <end position="369"/>
    </location>
</feature>
<feature type="compositionally biased region" description="Low complexity" evidence="1">
    <location>
        <begin position="324"/>
        <end position="335"/>
    </location>
</feature>
<feature type="compositionally biased region" description="Polar residues" evidence="1">
    <location>
        <begin position="777"/>
        <end position="788"/>
    </location>
</feature>
<evidence type="ECO:0000313" key="4">
    <source>
        <dbReference type="Proteomes" id="UP000075903"/>
    </source>
</evidence>
<name>A0A182V007_ANOME</name>
<proteinExistence type="predicted"/>
<feature type="compositionally biased region" description="Polar residues" evidence="1">
    <location>
        <begin position="77"/>
        <end position="92"/>
    </location>
</feature>
<feature type="region of interest" description="Disordered" evidence="1">
    <location>
        <begin position="160"/>
        <end position="207"/>
    </location>
</feature>
<dbReference type="Pfam" id="PF00169">
    <property type="entry name" value="PH"/>
    <property type="match status" value="1"/>
</dbReference>
<feature type="region of interest" description="Disordered" evidence="1">
    <location>
        <begin position="77"/>
        <end position="99"/>
    </location>
</feature>
<feature type="region of interest" description="Disordered" evidence="1">
    <location>
        <begin position="572"/>
        <end position="600"/>
    </location>
</feature>
<dbReference type="SMART" id="SM00233">
    <property type="entry name" value="PH"/>
    <property type="match status" value="1"/>
</dbReference>
<dbReference type="InterPro" id="IPR040392">
    <property type="entry name" value="PKHA4-7_PH"/>
</dbReference>
<dbReference type="STRING" id="30066.A0A182V007"/>
<dbReference type="PROSITE" id="PS50003">
    <property type="entry name" value="PH_DOMAIN"/>
    <property type="match status" value="1"/>
</dbReference>
<organism evidence="3 4">
    <name type="scientific">Anopheles merus</name>
    <name type="common">Mosquito</name>
    <dbReference type="NCBI Taxonomy" id="30066"/>
    <lineage>
        <taxon>Eukaryota</taxon>
        <taxon>Metazoa</taxon>
        <taxon>Ecdysozoa</taxon>
        <taxon>Arthropoda</taxon>
        <taxon>Hexapoda</taxon>
        <taxon>Insecta</taxon>
        <taxon>Pterygota</taxon>
        <taxon>Neoptera</taxon>
        <taxon>Endopterygota</taxon>
        <taxon>Diptera</taxon>
        <taxon>Nematocera</taxon>
        <taxon>Culicoidea</taxon>
        <taxon>Culicidae</taxon>
        <taxon>Anophelinae</taxon>
        <taxon>Anopheles</taxon>
    </lineage>
</organism>
<dbReference type="AlphaFoldDB" id="A0A182V007"/>
<evidence type="ECO:0000313" key="3">
    <source>
        <dbReference type="EnsemblMetazoa" id="AMEM006567-PA"/>
    </source>
</evidence>
<dbReference type="InterPro" id="IPR001849">
    <property type="entry name" value="PH_domain"/>
</dbReference>
<dbReference type="PANTHER" id="PTHR12752:SF9">
    <property type="entry name" value="KRAMER, ISOFORM I"/>
    <property type="match status" value="1"/>
</dbReference>
<dbReference type="SUPFAM" id="SSF50729">
    <property type="entry name" value="PH domain-like"/>
    <property type="match status" value="1"/>
</dbReference>
<dbReference type="Gene3D" id="2.30.29.30">
    <property type="entry name" value="Pleckstrin-homology domain (PH domain)/Phosphotyrosine-binding domain (PTB)"/>
    <property type="match status" value="1"/>
</dbReference>
<feature type="region of interest" description="Disordered" evidence="1">
    <location>
        <begin position="775"/>
        <end position="797"/>
    </location>
</feature>
<feature type="compositionally biased region" description="Polar residues" evidence="1">
    <location>
        <begin position="700"/>
        <end position="712"/>
    </location>
</feature>
<evidence type="ECO:0000259" key="2">
    <source>
        <dbReference type="PROSITE" id="PS50003"/>
    </source>
</evidence>
<dbReference type="EnsemblMetazoa" id="AMEM006567-RA">
    <property type="protein sequence ID" value="AMEM006567-PA"/>
    <property type="gene ID" value="AMEM006567"/>
</dbReference>
<dbReference type="PANTHER" id="PTHR12752">
    <property type="entry name" value="PHOSPHOINOSITOL 3-PHOSPHATE-BINDING PROTEIN"/>
    <property type="match status" value="1"/>
</dbReference>
<feature type="compositionally biased region" description="Basic and acidic residues" evidence="1">
    <location>
        <begin position="729"/>
        <end position="745"/>
    </location>
</feature>
<protein>
    <submittedName>
        <fullName evidence="3">PH domain-containing protein</fullName>
    </submittedName>
</protein>
<sequence length="898" mass="96866">MFSCLWQLWDWIDPPTFTTMESKKLQQLQQANSHLAPMPQMKPPQQGGGGYQHGYDYGATGPAPGRSAMYPAQYQSYGQPHPSASSLRSPYSTGRGAGGAYGEEGESLYLQRAGYQQHAGMANSPPGGAASEIIIQQNIPGQVVNQACQTQISSMVLAGSSNAAGQQQQQQMKSSPSDTLSSPSHDSSERKRSAGGQQHTLKSPVTRRPANAPVALAGWLYKQGSDGLKVWRRRWFVLSEYVLYYYKGQEEEKLLGTVLLPSYKVSACFPEDKIYRKFAFKCEHANMRTFVFAAESGESMSQWVRALTLATMMIQPAGAEQEESLSQPQQQQYSSGKAGGTGTELLSSDSSGGPQSHGSNDTMKLIQQASGNGSSSSSGGGGGMSALNDSISLPQPLYANAPPKPRRVNDGGYSSPSPEHTMLHDRYDQMVQQQQMLATGGQFPPGAVGGGSGPPNGGMHMSDYEDIYNLTMLSKSLPANAMEAAAGAGGVAAGGTTYKRPSSPLRYEGNGAFPAYMGAAMYNAGQFEHQSPGAAGQHPQHAQMRARPIPPSIPRPHSADFLDYEARHPMNQAAGGVTDEPSPVHRTPRPKSSLDINRTPDHYYYSEASYAEKMRLQSASYLQRTNNPGAGASRKQRSDDMQGLFASGTMPRDGLYRSGSGKIMQLQASGQQGEDYPHGGSQSMPRPSATDHRTGGTGQGRPTVSSLKKQGTAQQQQEQFARSASARLPRKEEDSSLRDGERKREESMKRLLEWKQRMLQSPLTKKIASQHAATMASAESLNRGSNASVGGGGADRRNEDIYGLKADAEALLRGDYYASSYERQSVGDLTALGSVTAARKHGGSAVNIAQASSSAFGSQMKLNGDYNSYSSDDEEILRRQEGHPHYYYHSLVPLPRKR</sequence>
<feature type="region of interest" description="Disordered" evidence="1">
    <location>
        <begin position="318"/>
        <end position="421"/>
    </location>
</feature>
<feature type="region of interest" description="Disordered" evidence="1">
    <location>
        <begin position="624"/>
        <end position="745"/>
    </location>
</feature>
<accession>A0A182V007</accession>
<feature type="compositionally biased region" description="Low complexity" evidence="1">
    <location>
        <begin position="713"/>
        <end position="727"/>
    </location>
</feature>
<keyword evidence="4" id="KW-1185">Reference proteome</keyword>
<dbReference type="VEuPathDB" id="VectorBase:AMEM21_004046"/>
<evidence type="ECO:0000256" key="1">
    <source>
        <dbReference type="SAM" id="MobiDB-lite"/>
    </source>
</evidence>
<feature type="compositionally biased region" description="Low complexity" evidence="1">
    <location>
        <begin position="166"/>
        <end position="185"/>
    </location>
</feature>
<feature type="domain" description="PH" evidence="2">
    <location>
        <begin position="213"/>
        <end position="312"/>
    </location>
</feature>